<feature type="transmembrane region" description="Helical" evidence="2">
    <location>
        <begin position="27"/>
        <end position="45"/>
    </location>
</feature>
<keyword evidence="2" id="KW-1133">Transmembrane helix</keyword>
<organism evidence="3">
    <name type="scientific">Hemigrapsus takanoi nimavirus</name>
    <dbReference type="NCBI Taxonomy" id="2133792"/>
    <lineage>
        <taxon>Viruses</taxon>
        <taxon>Viruses incertae sedis</taxon>
        <taxon>Naldaviricetes</taxon>
        <taxon>Nimaviridae</taxon>
    </lineage>
</organism>
<protein>
    <submittedName>
        <fullName evidence="3">Wsv136-like protein</fullName>
    </submittedName>
</protein>
<feature type="region of interest" description="Disordered" evidence="1">
    <location>
        <begin position="82"/>
        <end position="110"/>
    </location>
</feature>
<feature type="compositionally biased region" description="Basic and acidic residues" evidence="1">
    <location>
        <begin position="94"/>
        <end position="103"/>
    </location>
</feature>
<proteinExistence type="predicted"/>
<dbReference type="EMBL" id="BFCC01000002">
    <property type="protein sequence ID" value="GBG35379.1"/>
    <property type="molecule type" value="Genomic_DNA"/>
</dbReference>
<evidence type="ECO:0000256" key="2">
    <source>
        <dbReference type="SAM" id="Phobius"/>
    </source>
</evidence>
<feature type="compositionally biased region" description="Acidic residues" evidence="1">
    <location>
        <begin position="83"/>
        <end position="93"/>
    </location>
</feature>
<keyword evidence="2" id="KW-0472">Membrane</keyword>
<sequence>MDDSVKRRIGETVEDFEERTVLSRRRAVIFIFFIGLLVVTLMFFIRIDIDAENNRLGTTMRLVEKTSPVFLGTVKTVLADDNGVAEEEEEVQEGGERPMRAGDEGSDSAASYFQRHPRELLKRLFG</sequence>
<accession>A0A401IP31</accession>
<keyword evidence="2" id="KW-0812">Transmembrane</keyword>
<name>A0A401IP31_9VIRU</name>
<comment type="caution">
    <text evidence="3">The sequence shown here is derived from an EMBL/GenBank/DDBJ whole genome shotgun (WGS) entry which is preliminary data.</text>
</comment>
<reference evidence="3" key="1">
    <citation type="journal article" date="2018" name="J. Virol.">
        <title>Crustacean Genome Exploration Reveals the Evolutionary Origin of White Spot Syndrome Virus.</title>
        <authorList>
            <person name="Kawato S."/>
            <person name="Shitara A."/>
            <person name="Wang Y."/>
            <person name="Nozaki R."/>
            <person name="Kondo H."/>
            <person name="Hirono I."/>
        </authorList>
    </citation>
    <scope>NUCLEOTIDE SEQUENCE</scope>
    <source>
        <strain evidence="3">TUMSAT-1</strain>
    </source>
</reference>
<evidence type="ECO:0000256" key="1">
    <source>
        <dbReference type="SAM" id="MobiDB-lite"/>
    </source>
</evidence>
<evidence type="ECO:0000313" key="3">
    <source>
        <dbReference type="EMBL" id="GBG35379.1"/>
    </source>
</evidence>